<reference evidence="1" key="1">
    <citation type="submission" date="2018-05" db="EMBL/GenBank/DDBJ databases">
        <title>Effector identification in a new, highly contiguous assembly of the strawberry crown rot pathogen Phytophthora cactorum.</title>
        <authorList>
            <person name="Armitage A.D."/>
            <person name="Nellist C.F."/>
            <person name="Bates H."/>
            <person name="Vickerstaff R.J."/>
            <person name="Harrison R.J."/>
        </authorList>
    </citation>
    <scope>NUCLEOTIDE SEQUENCE</scope>
    <source>
        <strain evidence="1">P421</strain>
    </source>
</reference>
<dbReference type="InterPro" id="IPR036396">
    <property type="entry name" value="Cyt_P450_sf"/>
</dbReference>
<dbReference type="SUPFAM" id="SSF48264">
    <property type="entry name" value="Cytochrome P450"/>
    <property type="match status" value="1"/>
</dbReference>
<evidence type="ECO:0000313" key="2">
    <source>
        <dbReference type="Proteomes" id="UP000760860"/>
    </source>
</evidence>
<organism evidence="1 2">
    <name type="scientific">Phytophthora cactorum</name>
    <dbReference type="NCBI Taxonomy" id="29920"/>
    <lineage>
        <taxon>Eukaryota</taxon>
        <taxon>Sar</taxon>
        <taxon>Stramenopiles</taxon>
        <taxon>Oomycota</taxon>
        <taxon>Peronosporomycetes</taxon>
        <taxon>Peronosporales</taxon>
        <taxon>Peronosporaceae</taxon>
        <taxon>Phytophthora</taxon>
    </lineage>
</organism>
<dbReference type="AlphaFoldDB" id="A0A8T1GYK7"/>
<accession>A0A8T1GYK7</accession>
<dbReference type="GO" id="GO:0005506">
    <property type="term" value="F:iron ion binding"/>
    <property type="evidence" value="ECO:0007669"/>
    <property type="project" value="InterPro"/>
</dbReference>
<evidence type="ECO:0000313" key="1">
    <source>
        <dbReference type="EMBL" id="KAG3195521.1"/>
    </source>
</evidence>
<gene>
    <name evidence="1" type="ORF">PC129_g24801</name>
</gene>
<sequence>MSRHELMNHLMNNLLAGSDTTGISLRAVFYYVLQNDRVYQVLQKEIDEADEAGKLSTIINFSESLELT</sequence>
<comment type="caution">
    <text evidence="1">The sequence shown here is derived from an EMBL/GenBank/DDBJ whole genome shotgun (WGS) entry which is preliminary data.</text>
</comment>
<name>A0A8T1GYK7_9STRA</name>
<dbReference type="Proteomes" id="UP000760860">
    <property type="component" value="Unassembled WGS sequence"/>
</dbReference>
<dbReference type="GO" id="GO:0016705">
    <property type="term" value="F:oxidoreductase activity, acting on paired donors, with incorporation or reduction of molecular oxygen"/>
    <property type="evidence" value="ECO:0007669"/>
    <property type="project" value="InterPro"/>
</dbReference>
<feature type="non-terminal residue" evidence="1">
    <location>
        <position position="1"/>
    </location>
</feature>
<dbReference type="Gene3D" id="1.10.630.10">
    <property type="entry name" value="Cytochrome P450"/>
    <property type="match status" value="1"/>
</dbReference>
<dbReference type="Pfam" id="PF00067">
    <property type="entry name" value="p450"/>
    <property type="match status" value="1"/>
</dbReference>
<protein>
    <recommendedName>
        <fullName evidence="3">Cytochrome P450</fullName>
    </recommendedName>
</protein>
<dbReference type="EMBL" id="RCMV01004260">
    <property type="protein sequence ID" value="KAG3195521.1"/>
    <property type="molecule type" value="Genomic_DNA"/>
</dbReference>
<dbReference type="GO" id="GO:0020037">
    <property type="term" value="F:heme binding"/>
    <property type="evidence" value="ECO:0007669"/>
    <property type="project" value="InterPro"/>
</dbReference>
<proteinExistence type="predicted"/>
<dbReference type="GO" id="GO:0004497">
    <property type="term" value="F:monooxygenase activity"/>
    <property type="evidence" value="ECO:0007669"/>
    <property type="project" value="InterPro"/>
</dbReference>
<dbReference type="InterPro" id="IPR001128">
    <property type="entry name" value="Cyt_P450"/>
</dbReference>
<evidence type="ECO:0008006" key="3">
    <source>
        <dbReference type="Google" id="ProtNLM"/>
    </source>
</evidence>